<keyword evidence="2" id="KW-1185">Reference proteome</keyword>
<accession>A0ABS2CZ01</accession>
<organism evidence="1 2">
    <name type="scientific">Flavobacterium macrobrachii</name>
    <dbReference type="NCBI Taxonomy" id="591204"/>
    <lineage>
        <taxon>Bacteria</taxon>
        <taxon>Pseudomonadati</taxon>
        <taxon>Bacteroidota</taxon>
        <taxon>Flavobacteriia</taxon>
        <taxon>Flavobacteriales</taxon>
        <taxon>Flavobacteriaceae</taxon>
        <taxon>Flavobacterium</taxon>
    </lineage>
</organism>
<protein>
    <submittedName>
        <fullName evidence="1">Uncharacterized protein</fullName>
    </submittedName>
</protein>
<comment type="caution">
    <text evidence="1">The sequence shown here is derived from an EMBL/GenBank/DDBJ whole genome shotgun (WGS) entry which is preliminary data.</text>
</comment>
<dbReference type="EMBL" id="JACSOD020000499">
    <property type="protein sequence ID" value="MBM6500188.1"/>
    <property type="molecule type" value="Genomic_DNA"/>
</dbReference>
<evidence type="ECO:0000313" key="1">
    <source>
        <dbReference type="EMBL" id="MBM6500188.1"/>
    </source>
</evidence>
<dbReference type="Proteomes" id="UP000759529">
    <property type="component" value="Unassembled WGS sequence"/>
</dbReference>
<dbReference type="RefSeq" id="WP_187656766.1">
    <property type="nucleotide sequence ID" value="NZ_JACSOD020000499.1"/>
</dbReference>
<sequence>MALSKEYTYWHLTPNGWFSGDSKTDFNSWSVDAPIDTVLTIKYEEKVSHSMSGLETSIERYNEIEDKSLVKNLELKFPFKGYIKVYE</sequence>
<proteinExistence type="predicted"/>
<reference evidence="1 2" key="1">
    <citation type="submission" date="2021-02" db="EMBL/GenBank/DDBJ databases">
        <authorList>
            <person name="Jung H.S."/>
            <person name="Chun B.H."/>
            <person name="Jeon C.O."/>
        </authorList>
    </citation>
    <scope>NUCLEOTIDE SEQUENCE [LARGE SCALE GENOMIC DNA]</scope>
    <source>
        <strain evidence="1 2">LMG 25203</strain>
    </source>
</reference>
<name>A0ABS2CZ01_9FLAO</name>
<gene>
    <name evidence="1" type="ORF">H9X54_012865</name>
</gene>
<evidence type="ECO:0000313" key="2">
    <source>
        <dbReference type="Proteomes" id="UP000759529"/>
    </source>
</evidence>